<protein>
    <submittedName>
        <fullName evidence="1">Uncharacterized protein</fullName>
    </submittedName>
</protein>
<dbReference type="EMBL" id="OD564974">
    <property type="protein sequence ID" value="CAD7440435.1"/>
    <property type="molecule type" value="Genomic_DNA"/>
</dbReference>
<accession>A0A7R9ET03</accession>
<dbReference type="AlphaFoldDB" id="A0A7R9ET03"/>
<organism evidence="1">
    <name type="scientific">Timema bartmani</name>
    <dbReference type="NCBI Taxonomy" id="61472"/>
    <lineage>
        <taxon>Eukaryota</taxon>
        <taxon>Metazoa</taxon>
        <taxon>Ecdysozoa</taxon>
        <taxon>Arthropoda</taxon>
        <taxon>Hexapoda</taxon>
        <taxon>Insecta</taxon>
        <taxon>Pterygota</taxon>
        <taxon>Neoptera</taxon>
        <taxon>Polyneoptera</taxon>
        <taxon>Phasmatodea</taxon>
        <taxon>Timematodea</taxon>
        <taxon>Timematoidea</taxon>
        <taxon>Timematidae</taxon>
        <taxon>Timema</taxon>
    </lineage>
</organism>
<name>A0A7R9ET03_9NEOP</name>
<reference evidence="1" key="1">
    <citation type="submission" date="2020-11" db="EMBL/GenBank/DDBJ databases">
        <authorList>
            <person name="Tran Van P."/>
        </authorList>
    </citation>
    <scope>NUCLEOTIDE SEQUENCE</scope>
</reference>
<sequence length="97" mass="10945">MKMFSYHKLDYELLSTSTPGLRRINSGKQCRGIPLEEQSTAVIGVSREKAKRKKEKLICDRGKPLHHAGQVIRQVLRCARVLPSNGNTPHVGHLFIL</sequence>
<gene>
    <name evidence="1" type="ORF">TBIB3V08_LOCUS2948</name>
</gene>
<proteinExistence type="predicted"/>
<evidence type="ECO:0000313" key="1">
    <source>
        <dbReference type="EMBL" id="CAD7440435.1"/>
    </source>
</evidence>